<dbReference type="PANTHER" id="PTHR43885">
    <property type="entry name" value="HALOACID DEHALOGENASE-LIKE HYDROLASE"/>
    <property type="match status" value="1"/>
</dbReference>
<dbReference type="SFLD" id="SFLDS00003">
    <property type="entry name" value="Haloacid_Dehalogenase"/>
    <property type="match status" value="1"/>
</dbReference>
<evidence type="ECO:0000313" key="2">
    <source>
        <dbReference type="Proteomes" id="UP000267251"/>
    </source>
</evidence>
<dbReference type="PANTHER" id="PTHR43885:SF1">
    <property type="entry name" value="SUPERFAMILY HYDROLASE, PUTATIVE (AFU_ORTHOLOGUE AFUA_4G13290)-RELATED"/>
    <property type="match status" value="1"/>
</dbReference>
<keyword evidence="2" id="KW-1185">Reference proteome</keyword>
<dbReference type="Proteomes" id="UP000267251">
    <property type="component" value="Unassembled WGS sequence"/>
</dbReference>
<dbReference type="OrthoDB" id="426235at2759"/>
<dbReference type="NCBIfam" id="TIGR01509">
    <property type="entry name" value="HAD-SF-IA-v3"/>
    <property type="match status" value="1"/>
</dbReference>
<dbReference type="AlphaFoldDB" id="A0A4P9Y2Y1"/>
<dbReference type="InterPro" id="IPR023214">
    <property type="entry name" value="HAD_sf"/>
</dbReference>
<reference evidence="2" key="1">
    <citation type="journal article" date="2018" name="Nat. Microbiol.">
        <title>Leveraging single-cell genomics to expand the fungal tree of life.</title>
        <authorList>
            <person name="Ahrendt S.R."/>
            <person name="Quandt C.A."/>
            <person name="Ciobanu D."/>
            <person name="Clum A."/>
            <person name="Salamov A."/>
            <person name="Andreopoulos B."/>
            <person name="Cheng J.F."/>
            <person name="Woyke T."/>
            <person name="Pelin A."/>
            <person name="Henrissat B."/>
            <person name="Reynolds N.K."/>
            <person name="Benny G.L."/>
            <person name="Smith M.E."/>
            <person name="James T.Y."/>
            <person name="Grigoriev I.V."/>
        </authorList>
    </citation>
    <scope>NUCLEOTIDE SEQUENCE [LARGE SCALE GENOMIC DNA]</scope>
</reference>
<evidence type="ECO:0000313" key="1">
    <source>
        <dbReference type="EMBL" id="RKP12441.1"/>
    </source>
</evidence>
<dbReference type="Pfam" id="PF00702">
    <property type="entry name" value="Hydrolase"/>
    <property type="match status" value="1"/>
</dbReference>
<dbReference type="NCBIfam" id="TIGR01549">
    <property type="entry name" value="HAD-SF-IA-v1"/>
    <property type="match status" value="1"/>
</dbReference>
<accession>A0A4P9Y2Y1</accession>
<dbReference type="Gene3D" id="3.40.50.1000">
    <property type="entry name" value="HAD superfamily/HAD-like"/>
    <property type="match status" value="1"/>
</dbReference>
<dbReference type="InterPro" id="IPR006439">
    <property type="entry name" value="HAD-SF_hydro_IA"/>
</dbReference>
<dbReference type="InterPro" id="IPR036412">
    <property type="entry name" value="HAD-like_sf"/>
</dbReference>
<organism evidence="1 2">
    <name type="scientific">Piptocephalis cylindrospora</name>
    <dbReference type="NCBI Taxonomy" id="1907219"/>
    <lineage>
        <taxon>Eukaryota</taxon>
        <taxon>Fungi</taxon>
        <taxon>Fungi incertae sedis</taxon>
        <taxon>Zoopagomycota</taxon>
        <taxon>Zoopagomycotina</taxon>
        <taxon>Zoopagomycetes</taxon>
        <taxon>Zoopagales</taxon>
        <taxon>Piptocephalidaceae</taxon>
        <taxon>Piptocephalis</taxon>
    </lineage>
</organism>
<dbReference type="Gene3D" id="1.10.260.80">
    <property type="match status" value="1"/>
</dbReference>
<proteinExistence type="predicted"/>
<protein>
    <submittedName>
        <fullName evidence="1">HAD-like domain-containing protein</fullName>
    </submittedName>
</protein>
<sequence>MSSPTTTSKYLSSLTTSTTGLRVKGVVFDMDGTLTLPLKNFIGEMRRRLQVPDKVDVLAYAASLPPEEKIRAEKIIEDVEVEALERVEIQPGLEELIQFLEEHHIPKAILTRNNERAVTHLLDMTGHHFDPLVTRAFLPTKPHPDPLFHIARTWGFAPEELMMVGDFGDDLSCAKGAGSVGVLLRHRANEPFISQADIVLDRLEDLIVPLRDGFEVKRP</sequence>
<gene>
    <name evidence="1" type="ORF">BJ684DRAFT_11473</name>
</gene>
<dbReference type="SFLD" id="SFLDG01129">
    <property type="entry name" value="C1.5:_HAD__Beta-PGM__Phosphata"/>
    <property type="match status" value="1"/>
</dbReference>
<dbReference type="SUPFAM" id="SSF56784">
    <property type="entry name" value="HAD-like"/>
    <property type="match status" value="1"/>
</dbReference>
<name>A0A4P9Y2Y1_9FUNG</name>
<dbReference type="EMBL" id="KZ988331">
    <property type="protein sequence ID" value="RKP12441.1"/>
    <property type="molecule type" value="Genomic_DNA"/>
</dbReference>
<dbReference type="GO" id="GO:0016791">
    <property type="term" value="F:phosphatase activity"/>
    <property type="evidence" value="ECO:0007669"/>
    <property type="project" value="UniProtKB-ARBA"/>
</dbReference>